<dbReference type="AlphaFoldDB" id="A0A1M7PA62"/>
<sequence>MGRPPHHVPLRVYLGSRLTGRLIREPGGAIAFRYDPDWLAQPGALPISLSLPLREDAYRGEPVAAVFENLLPDSGLLRRKVAERVGARGTDAYSLLARIGQDCVGALQFVAGDMDRRDDGLAGETVTDADIARLLTNLAAAPLGLSPEDDFRISIAGAQEKTALLLKEDKWLKPHGTTPTSHIFKTRIGHLPGGIDLTDSVENEFYCLKLAESFGFPVNRAEIRTFDGVTALVIERFDRRPLADGRLLRLPQEDCCQALSVPPTLKYQSEGGLGMAEVLDLLKASDAPARDQAQFLAAQLFFWIIGATDGHAKNFSLFLKPGGGFAMTPLYDILSAEPAHARHQVTRRQMRLAMSAGKNRHYRLDEIHPRHFVQSAMAAGVPVPVMTAALRQLADHADTAFDRAAKALPDGFPQDLVTAIEAAARPRLEALRRYLEQQGEA</sequence>
<organism evidence="6 7">
    <name type="scientific">Roseibium suaedae</name>
    <dbReference type="NCBI Taxonomy" id="735517"/>
    <lineage>
        <taxon>Bacteria</taxon>
        <taxon>Pseudomonadati</taxon>
        <taxon>Pseudomonadota</taxon>
        <taxon>Alphaproteobacteria</taxon>
        <taxon>Hyphomicrobiales</taxon>
        <taxon>Stappiaceae</taxon>
        <taxon>Roseibium</taxon>
    </lineage>
</organism>
<proteinExistence type="inferred from homology"/>
<dbReference type="GO" id="GO:0004674">
    <property type="term" value="F:protein serine/threonine kinase activity"/>
    <property type="evidence" value="ECO:0007669"/>
    <property type="project" value="TreeGrafter"/>
</dbReference>
<dbReference type="InterPro" id="IPR012893">
    <property type="entry name" value="HipA-like_C"/>
</dbReference>
<keyword evidence="7" id="KW-1185">Reference proteome</keyword>
<evidence type="ECO:0000256" key="1">
    <source>
        <dbReference type="ARBA" id="ARBA00010164"/>
    </source>
</evidence>
<evidence type="ECO:0000256" key="2">
    <source>
        <dbReference type="ARBA" id="ARBA00022679"/>
    </source>
</evidence>
<feature type="domain" description="HipA-like C-terminal" evidence="4">
    <location>
        <begin position="153"/>
        <end position="399"/>
    </location>
</feature>
<gene>
    <name evidence="6" type="ORF">SAMN05444272_4258</name>
</gene>
<keyword evidence="3 6" id="KW-0418">Kinase</keyword>
<dbReference type="GO" id="GO:0005829">
    <property type="term" value="C:cytosol"/>
    <property type="evidence" value="ECO:0007669"/>
    <property type="project" value="TreeGrafter"/>
</dbReference>
<dbReference type="RefSeq" id="WP_073015379.1">
    <property type="nucleotide sequence ID" value="NZ_FRBW01000006.1"/>
</dbReference>
<comment type="similarity">
    <text evidence="1">Belongs to the HipA Ser/Thr kinase family.</text>
</comment>
<feature type="domain" description="HipA N-terminal subdomain 1" evidence="5">
    <location>
        <begin position="10"/>
        <end position="109"/>
    </location>
</feature>
<name>A0A1M7PA62_9HYPH</name>
<dbReference type="Pfam" id="PF07804">
    <property type="entry name" value="HipA_C"/>
    <property type="match status" value="1"/>
</dbReference>
<dbReference type="OrthoDB" id="9805913at2"/>
<evidence type="ECO:0000256" key="3">
    <source>
        <dbReference type="ARBA" id="ARBA00022777"/>
    </source>
</evidence>
<evidence type="ECO:0000259" key="4">
    <source>
        <dbReference type="Pfam" id="PF07804"/>
    </source>
</evidence>
<dbReference type="PANTHER" id="PTHR37419:SF1">
    <property type="entry name" value="SERINE_THREONINE-PROTEIN KINASE TOXIN HIPA"/>
    <property type="match status" value="1"/>
</dbReference>
<dbReference type="EMBL" id="FRBW01000006">
    <property type="protein sequence ID" value="SHN13648.1"/>
    <property type="molecule type" value="Genomic_DNA"/>
</dbReference>
<dbReference type="Proteomes" id="UP000186002">
    <property type="component" value="Unassembled WGS sequence"/>
</dbReference>
<dbReference type="InterPro" id="IPR052028">
    <property type="entry name" value="HipA_Ser/Thr_kinase"/>
</dbReference>
<protein>
    <submittedName>
        <fullName evidence="6">Serine/threonine-protein kinase HipA</fullName>
    </submittedName>
</protein>
<dbReference type="Pfam" id="PF13657">
    <property type="entry name" value="Couple_hipA"/>
    <property type="match status" value="1"/>
</dbReference>
<dbReference type="CDD" id="cd17808">
    <property type="entry name" value="HipA_Ec_like"/>
    <property type="match status" value="1"/>
</dbReference>
<dbReference type="NCBIfam" id="TIGR03071">
    <property type="entry name" value="couple_hipA"/>
    <property type="match status" value="1"/>
</dbReference>
<evidence type="ECO:0000259" key="5">
    <source>
        <dbReference type="Pfam" id="PF13657"/>
    </source>
</evidence>
<dbReference type="PANTHER" id="PTHR37419">
    <property type="entry name" value="SERINE/THREONINE-PROTEIN KINASE TOXIN HIPA"/>
    <property type="match status" value="1"/>
</dbReference>
<dbReference type="STRING" id="735517.SAMN05444272_4258"/>
<evidence type="ECO:0000313" key="7">
    <source>
        <dbReference type="Proteomes" id="UP000186002"/>
    </source>
</evidence>
<dbReference type="InterPro" id="IPR017508">
    <property type="entry name" value="HipA_N1"/>
</dbReference>
<accession>A0A1M7PA62</accession>
<evidence type="ECO:0000313" key="6">
    <source>
        <dbReference type="EMBL" id="SHN13648.1"/>
    </source>
</evidence>
<keyword evidence="2" id="KW-0808">Transferase</keyword>
<reference evidence="6 7" key="1">
    <citation type="submission" date="2016-11" db="EMBL/GenBank/DDBJ databases">
        <authorList>
            <person name="Jaros S."/>
            <person name="Januszkiewicz K."/>
            <person name="Wedrychowicz H."/>
        </authorList>
    </citation>
    <scope>NUCLEOTIDE SEQUENCE [LARGE SCALE GENOMIC DNA]</scope>
    <source>
        <strain evidence="6 7">DSM 22153</strain>
    </source>
</reference>